<dbReference type="InterPro" id="IPR015422">
    <property type="entry name" value="PyrdxlP-dep_Trfase_small"/>
</dbReference>
<dbReference type="GO" id="GO:0000105">
    <property type="term" value="P:L-histidine biosynthetic process"/>
    <property type="evidence" value="ECO:0007669"/>
    <property type="project" value="UniProtKB-UniRule"/>
</dbReference>
<evidence type="ECO:0000256" key="2">
    <source>
        <dbReference type="ARBA" id="ARBA00005011"/>
    </source>
</evidence>
<evidence type="ECO:0000256" key="7">
    <source>
        <dbReference type="ARBA" id="ARBA00022679"/>
    </source>
</evidence>
<dbReference type="InterPro" id="IPR005861">
    <property type="entry name" value="HisP_aminotrans"/>
</dbReference>
<evidence type="ECO:0000256" key="9">
    <source>
        <dbReference type="ARBA" id="ARBA00023102"/>
    </source>
</evidence>
<evidence type="ECO:0000256" key="8">
    <source>
        <dbReference type="ARBA" id="ARBA00022898"/>
    </source>
</evidence>
<dbReference type="HAMAP" id="MF_01023">
    <property type="entry name" value="HisC_aminotrans_2"/>
    <property type="match status" value="1"/>
</dbReference>
<dbReference type="InterPro" id="IPR015424">
    <property type="entry name" value="PyrdxlP-dep_Trfase"/>
</dbReference>
<comment type="catalytic activity">
    <reaction evidence="10 11">
        <text>L-histidinol phosphate + 2-oxoglutarate = 3-(imidazol-4-yl)-2-oxopropyl phosphate + L-glutamate</text>
        <dbReference type="Rhea" id="RHEA:23744"/>
        <dbReference type="ChEBI" id="CHEBI:16810"/>
        <dbReference type="ChEBI" id="CHEBI:29985"/>
        <dbReference type="ChEBI" id="CHEBI:57766"/>
        <dbReference type="ChEBI" id="CHEBI:57980"/>
        <dbReference type="EC" id="2.6.1.9"/>
    </reaction>
</comment>
<dbReference type="InterPro" id="IPR004839">
    <property type="entry name" value="Aminotransferase_I/II_large"/>
</dbReference>
<dbReference type="GO" id="GO:0030170">
    <property type="term" value="F:pyridoxal phosphate binding"/>
    <property type="evidence" value="ECO:0007669"/>
    <property type="project" value="InterPro"/>
</dbReference>
<evidence type="ECO:0000256" key="4">
    <source>
        <dbReference type="ARBA" id="ARBA00011738"/>
    </source>
</evidence>
<protein>
    <recommendedName>
        <fullName evidence="11">Histidinol-phosphate aminotransferase</fullName>
        <ecNumber evidence="11">2.6.1.9</ecNumber>
    </recommendedName>
    <alternativeName>
        <fullName evidence="11">Imidazole acetol-phosphate transaminase</fullName>
    </alternativeName>
</protein>
<dbReference type="Gene3D" id="3.40.640.10">
    <property type="entry name" value="Type I PLP-dependent aspartate aminotransferase-like (Major domain)"/>
    <property type="match status" value="1"/>
</dbReference>
<dbReference type="InterPro" id="IPR001917">
    <property type="entry name" value="Aminotrans_II_pyridoxalP_BS"/>
</dbReference>
<evidence type="ECO:0000256" key="5">
    <source>
        <dbReference type="ARBA" id="ARBA00022576"/>
    </source>
</evidence>
<evidence type="ECO:0000256" key="10">
    <source>
        <dbReference type="ARBA" id="ARBA00047481"/>
    </source>
</evidence>
<dbReference type="CDD" id="cd00609">
    <property type="entry name" value="AAT_like"/>
    <property type="match status" value="1"/>
</dbReference>
<evidence type="ECO:0000256" key="6">
    <source>
        <dbReference type="ARBA" id="ARBA00022605"/>
    </source>
</evidence>
<dbReference type="InterPro" id="IPR015421">
    <property type="entry name" value="PyrdxlP-dep_Trfase_major"/>
</dbReference>
<dbReference type="EMBL" id="DSUH01000242">
    <property type="protein sequence ID" value="HGU33252.1"/>
    <property type="molecule type" value="Genomic_DNA"/>
</dbReference>
<gene>
    <name evidence="11" type="primary">hisC</name>
    <name evidence="13" type="ORF">ENS29_10410</name>
</gene>
<keyword evidence="8 11" id="KW-0663">Pyridoxal phosphate</keyword>
<comment type="caution">
    <text evidence="13">The sequence shown here is derived from an EMBL/GenBank/DDBJ whole genome shotgun (WGS) entry which is preliminary data.</text>
</comment>
<keyword evidence="6 11" id="KW-0028">Amino-acid biosynthesis</keyword>
<accession>A0A7C4RRU6</accession>
<evidence type="ECO:0000259" key="12">
    <source>
        <dbReference type="Pfam" id="PF00155"/>
    </source>
</evidence>
<dbReference type="InterPro" id="IPR050106">
    <property type="entry name" value="HistidinolP_aminotransfase"/>
</dbReference>
<dbReference type="SUPFAM" id="SSF53383">
    <property type="entry name" value="PLP-dependent transferases"/>
    <property type="match status" value="1"/>
</dbReference>
<dbReference type="NCBIfam" id="TIGR01141">
    <property type="entry name" value="hisC"/>
    <property type="match status" value="1"/>
</dbReference>
<organism evidence="13">
    <name type="scientific">Desulfatirhabdium butyrativorans</name>
    <dbReference type="NCBI Taxonomy" id="340467"/>
    <lineage>
        <taxon>Bacteria</taxon>
        <taxon>Pseudomonadati</taxon>
        <taxon>Thermodesulfobacteriota</taxon>
        <taxon>Desulfobacteria</taxon>
        <taxon>Desulfobacterales</taxon>
        <taxon>Desulfatirhabdiaceae</taxon>
        <taxon>Desulfatirhabdium</taxon>
    </lineage>
</organism>
<feature type="modified residue" description="N6-(pyridoxal phosphate)lysine" evidence="11">
    <location>
        <position position="225"/>
    </location>
</feature>
<comment type="cofactor">
    <cofactor evidence="1 11">
        <name>pyridoxal 5'-phosphate</name>
        <dbReference type="ChEBI" id="CHEBI:597326"/>
    </cofactor>
</comment>
<keyword evidence="9 11" id="KW-0368">Histidine biosynthesis</keyword>
<comment type="subunit">
    <text evidence="4 11">Homodimer.</text>
</comment>
<keyword evidence="5 11" id="KW-0032">Aminotransferase</keyword>
<dbReference type="Pfam" id="PF00155">
    <property type="entry name" value="Aminotran_1_2"/>
    <property type="match status" value="1"/>
</dbReference>
<dbReference type="GO" id="GO:0004400">
    <property type="term" value="F:histidinol-phosphate transaminase activity"/>
    <property type="evidence" value="ECO:0007669"/>
    <property type="project" value="UniProtKB-UniRule"/>
</dbReference>
<dbReference type="EC" id="2.6.1.9" evidence="11"/>
<dbReference type="UniPathway" id="UPA00031">
    <property type="reaction ID" value="UER00012"/>
</dbReference>
<comment type="pathway">
    <text evidence="2 11">Amino-acid biosynthesis; L-histidine biosynthesis; L-histidine from 5-phospho-alpha-D-ribose 1-diphosphate: step 7/9.</text>
</comment>
<name>A0A7C4RRU6_9BACT</name>
<sequence length="366" mass="40063">MKPPVSEAILSITPYKPGKPLEELAREYGVTDAVKLASNENPLGPSPKAVEAVRKALDNLHRYPDGACHDLTAKLAEKLGVSRQEIVVGNGSDDIIAMLTRAFLQPGDEAVIADPTFLMYEIGIRTSGARVVKVPVENLGIRTDAMLEAVGNRCRIIFLCNPNNPTGAVVTDAEFRRLLDGLPPDVLLVVDEAYMEFVRDPQCANSLELRRITDRAIVTLRTFSKAYGLAGLRVGYGVMPAWVADVLHRVRQPFNVNALAQVAAVAALDDTEFLEKSIRCVHEGIDRMQAEISAMGLVCHPTQSNFFLINVGRSADDVFEAMLRQGVIVRSMRAYGYPTHIRVNAGTPAENERFLSALKRVIQEGS</sequence>
<evidence type="ECO:0000256" key="11">
    <source>
        <dbReference type="HAMAP-Rule" id="MF_01023"/>
    </source>
</evidence>
<dbReference type="AlphaFoldDB" id="A0A7C4RRU6"/>
<evidence type="ECO:0000313" key="13">
    <source>
        <dbReference type="EMBL" id="HGU33252.1"/>
    </source>
</evidence>
<evidence type="ECO:0000256" key="1">
    <source>
        <dbReference type="ARBA" id="ARBA00001933"/>
    </source>
</evidence>
<dbReference type="PANTHER" id="PTHR43643">
    <property type="entry name" value="HISTIDINOL-PHOSPHATE AMINOTRANSFERASE 2"/>
    <property type="match status" value="1"/>
</dbReference>
<feature type="domain" description="Aminotransferase class I/classII large" evidence="12">
    <location>
        <begin position="32"/>
        <end position="358"/>
    </location>
</feature>
<dbReference type="PROSITE" id="PS00599">
    <property type="entry name" value="AA_TRANSFER_CLASS_2"/>
    <property type="match status" value="1"/>
</dbReference>
<dbReference type="Gene3D" id="3.90.1150.10">
    <property type="entry name" value="Aspartate Aminotransferase, domain 1"/>
    <property type="match status" value="1"/>
</dbReference>
<reference evidence="13" key="1">
    <citation type="journal article" date="2020" name="mSystems">
        <title>Genome- and Community-Level Interaction Insights into Carbon Utilization and Element Cycling Functions of Hydrothermarchaeota in Hydrothermal Sediment.</title>
        <authorList>
            <person name="Zhou Z."/>
            <person name="Liu Y."/>
            <person name="Xu W."/>
            <person name="Pan J."/>
            <person name="Luo Z.H."/>
            <person name="Li M."/>
        </authorList>
    </citation>
    <scope>NUCLEOTIDE SEQUENCE [LARGE SCALE GENOMIC DNA]</scope>
    <source>
        <strain evidence="13">SpSt-477</strain>
    </source>
</reference>
<proteinExistence type="inferred from homology"/>
<evidence type="ECO:0000256" key="3">
    <source>
        <dbReference type="ARBA" id="ARBA00007970"/>
    </source>
</evidence>
<comment type="similarity">
    <text evidence="3 11">Belongs to the class-II pyridoxal-phosphate-dependent aminotransferase family. Histidinol-phosphate aminotransferase subfamily.</text>
</comment>
<keyword evidence="7 11" id="KW-0808">Transferase</keyword>
<dbReference type="PANTHER" id="PTHR43643:SF6">
    <property type="entry name" value="HISTIDINOL-PHOSPHATE AMINOTRANSFERASE"/>
    <property type="match status" value="1"/>
</dbReference>